<sequence length="170" mass="19081">MANKAMVEVATCISCQAGCTCIKQEEVIVILDPLTSPCYASRESALQALKCLVLVLPTIDDNYELRLMIAQRVWVASYDDHKNVRSLAESLREDLFLEEPYEDMCLKLVDDVTHPEEIVCRAAAKCLADCLQCHGKHIVTTIQLLLVRYEEKLEVGLSSCRRYCSALAII</sequence>
<evidence type="ECO:0000313" key="2">
    <source>
        <dbReference type="Proteomes" id="UP000828390"/>
    </source>
</evidence>
<keyword evidence="2" id="KW-1185">Reference proteome</keyword>
<accession>A0A9D4BZB0</accession>
<dbReference type="Proteomes" id="UP000828390">
    <property type="component" value="Unassembled WGS sequence"/>
</dbReference>
<protein>
    <submittedName>
        <fullName evidence="1">Uncharacterized protein</fullName>
    </submittedName>
</protein>
<reference evidence="1" key="2">
    <citation type="submission" date="2020-11" db="EMBL/GenBank/DDBJ databases">
        <authorList>
            <person name="McCartney M.A."/>
            <person name="Auch B."/>
            <person name="Kono T."/>
            <person name="Mallez S."/>
            <person name="Becker A."/>
            <person name="Gohl D.M."/>
            <person name="Silverstein K.A.T."/>
            <person name="Koren S."/>
            <person name="Bechman K.B."/>
            <person name="Herman A."/>
            <person name="Abrahante J.E."/>
            <person name="Garbe J."/>
        </authorList>
    </citation>
    <scope>NUCLEOTIDE SEQUENCE</scope>
    <source>
        <strain evidence="1">Duluth1</strain>
        <tissue evidence="1">Whole animal</tissue>
    </source>
</reference>
<dbReference type="EMBL" id="JAIWYP010000014">
    <property type="protein sequence ID" value="KAH3713795.1"/>
    <property type="molecule type" value="Genomic_DNA"/>
</dbReference>
<proteinExistence type="predicted"/>
<dbReference type="AlphaFoldDB" id="A0A9D4BZB0"/>
<organism evidence="1 2">
    <name type="scientific">Dreissena polymorpha</name>
    <name type="common">Zebra mussel</name>
    <name type="synonym">Mytilus polymorpha</name>
    <dbReference type="NCBI Taxonomy" id="45954"/>
    <lineage>
        <taxon>Eukaryota</taxon>
        <taxon>Metazoa</taxon>
        <taxon>Spiralia</taxon>
        <taxon>Lophotrochozoa</taxon>
        <taxon>Mollusca</taxon>
        <taxon>Bivalvia</taxon>
        <taxon>Autobranchia</taxon>
        <taxon>Heteroconchia</taxon>
        <taxon>Euheterodonta</taxon>
        <taxon>Imparidentia</taxon>
        <taxon>Neoheterodontei</taxon>
        <taxon>Myida</taxon>
        <taxon>Dreissenoidea</taxon>
        <taxon>Dreissenidae</taxon>
        <taxon>Dreissena</taxon>
    </lineage>
</organism>
<dbReference type="SUPFAM" id="SSF48371">
    <property type="entry name" value="ARM repeat"/>
    <property type="match status" value="1"/>
</dbReference>
<name>A0A9D4BZB0_DREPO</name>
<evidence type="ECO:0000313" key="1">
    <source>
        <dbReference type="EMBL" id="KAH3713795.1"/>
    </source>
</evidence>
<dbReference type="InterPro" id="IPR016024">
    <property type="entry name" value="ARM-type_fold"/>
</dbReference>
<comment type="caution">
    <text evidence="1">The sequence shown here is derived from an EMBL/GenBank/DDBJ whole genome shotgun (WGS) entry which is preliminary data.</text>
</comment>
<gene>
    <name evidence="1" type="ORF">DPMN_073597</name>
</gene>
<reference evidence="1" key="1">
    <citation type="journal article" date="2019" name="bioRxiv">
        <title>The Genome of the Zebra Mussel, Dreissena polymorpha: A Resource for Invasive Species Research.</title>
        <authorList>
            <person name="McCartney M.A."/>
            <person name="Auch B."/>
            <person name="Kono T."/>
            <person name="Mallez S."/>
            <person name="Zhang Y."/>
            <person name="Obille A."/>
            <person name="Becker A."/>
            <person name="Abrahante J.E."/>
            <person name="Garbe J."/>
            <person name="Badalamenti J.P."/>
            <person name="Herman A."/>
            <person name="Mangelson H."/>
            <person name="Liachko I."/>
            <person name="Sullivan S."/>
            <person name="Sone E.D."/>
            <person name="Koren S."/>
            <person name="Silverstein K.A.T."/>
            <person name="Beckman K.B."/>
            <person name="Gohl D.M."/>
        </authorList>
    </citation>
    <scope>NUCLEOTIDE SEQUENCE</scope>
    <source>
        <strain evidence="1">Duluth1</strain>
        <tissue evidence="1">Whole animal</tissue>
    </source>
</reference>